<name>A0A6A5XP16_9PLEO</name>
<reference evidence="2" key="1">
    <citation type="journal article" date="2020" name="Stud. Mycol.">
        <title>101 Dothideomycetes genomes: a test case for predicting lifestyles and emergence of pathogens.</title>
        <authorList>
            <person name="Haridas S."/>
            <person name="Albert R."/>
            <person name="Binder M."/>
            <person name="Bloem J."/>
            <person name="Labutti K."/>
            <person name="Salamov A."/>
            <person name="Andreopoulos B."/>
            <person name="Baker S."/>
            <person name="Barry K."/>
            <person name="Bills G."/>
            <person name="Bluhm B."/>
            <person name="Cannon C."/>
            <person name="Castanera R."/>
            <person name="Culley D."/>
            <person name="Daum C."/>
            <person name="Ezra D."/>
            <person name="Gonzalez J."/>
            <person name="Henrissat B."/>
            <person name="Kuo A."/>
            <person name="Liang C."/>
            <person name="Lipzen A."/>
            <person name="Lutzoni F."/>
            <person name="Magnuson J."/>
            <person name="Mondo S."/>
            <person name="Nolan M."/>
            <person name="Ohm R."/>
            <person name="Pangilinan J."/>
            <person name="Park H.-J."/>
            <person name="Ramirez L."/>
            <person name="Alfaro M."/>
            <person name="Sun H."/>
            <person name="Tritt A."/>
            <person name="Yoshinaga Y."/>
            <person name="Zwiers L.-H."/>
            <person name="Turgeon B."/>
            <person name="Goodwin S."/>
            <person name="Spatafora J."/>
            <person name="Crous P."/>
            <person name="Grigoriev I."/>
        </authorList>
    </citation>
    <scope>NUCLEOTIDE SEQUENCE</scope>
    <source>
        <strain evidence="2">CBS 175.79</strain>
    </source>
</reference>
<proteinExistence type="predicted"/>
<dbReference type="OrthoDB" id="4146887at2759"/>
<protein>
    <recommendedName>
        <fullName evidence="4">Transcription factor RfeG</fullName>
    </recommendedName>
</protein>
<dbReference type="AlphaFoldDB" id="A0A6A5XP16"/>
<feature type="compositionally biased region" description="Polar residues" evidence="1">
    <location>
        <begin position="139"/>
        <end position="192"/>
    </location>
</feature>
<dbReference type="Proteomes" id="UP000799778">
    <property type="component" value="Unassembled WGS sequence"/>
</dbReference>
<dbReference type="PANTHER" id="PTHR39609">
    <property type="entry name" value="RFEG-RELATED"/>
    <property type="match status" value="1"/>
</dbReference>
<dbReference type="EMBL" id="ML978070">
    <property type="protein sequence ID" value="KAF2014587.1"/>
    <property type="molecule type" value="Genomic_DNA"/>
</dbReference>
<feature type="compositionally biased region" description="Low complexity" evidence="1">
    <location>
        <begin position="206"/>
        <end position="221"/>
    </location>
</feature>
<keyword evidence="3" id="KW-1185">Reference proteome</keyword>
<feature type="compositionally biased region" description="Low complexity" evidence="1">
    <location>
        <begin position="116"/>
        <end position="138"/>
    </location>
</feature>
<feature type="region of interest" description="Disordered" evidence="1">
    <location>
        <begin position="114"/>
        <end position="229"/>
    </location>
</feature>
<dbReference type="GeneID" id="54289511"/>
<sequence>MARPRLNNWWVPGEGITRVVIQADIQRYLGPDALVKPGENEGRPGYWVTAYRTLTSEMINDLKLDTQRWEREQEQIGRRGSPLVREGKSRHPDFSAGQQDQLAAYRDSTIHQSRQYYGPTGDDPYGGRQQQQTQSRSGYDQSPNYTHSNPQQSYNTTSQPQGYSPVQPGYSSEPRTTQSIPQYSTGYPQQPGRSEHPGYSTQQAHPGYSQPQYSYSPQTQQAPPPPSRYFGYFADDFLVYR</sequence>
<evidence type="ECO:0008006" key="4">
    <source>
        <dbReference type="Google" id="ProtNLM"/>
    </source>
</evidence>
<feature type="region of interest" description="Disordered" evidence="1">
    <location>
        <begin position="72"/>
        <end position="99"/>
    </location>
</feature>
<evidence type="ECO:0000313" key="3">
    <source>
        <dbReference type="Proteomes" id="UP000799778"/>
    </source>
</evidence>
<evidence type="ECO:0000256" key="1">
    <source>
        <dbReference type="SAM" id="MobiDB-lite"/>
    </source>
</evidence>
<accession>A0A6A5XP16</accession>
<dbReference type="PANTHER" id="PTHR39609:SF1">
    <property type="entry name" value="RFEG"/>
    <property type="match status" value="1"/>
</dbReference>
<dbReference type="RefSeq" id="XP_033382926.1">
    <property type="nucleotide sequence ID" value="XM_033532114.1"/>
</dbReference>
<evidence type="ECO:0000313" key="2">
    <source>
        <dbReference type="EMBL" id="KAF2014587.1"/>
    </source>
</evidence>
<organism evidence="2 3">
    <name type="scientific">Aaosphaeria arxii CBS 175.79</name>
    <dbReference type="NCBI Taxonomy" id="1450172"/>
    <lineage>
        <taxon>Eukaryota</taxon>
        <taxon>Fungi</taxon>
        <taxon>Dikarya</taxon>
        <taxon>Ascomycota</taxon>
        <taxon>Pezizomycotina</taxon>
        <taxon>Dothideomycetes</taxon>
        <taxon>Pleosporomycetidae</taxon>
        <taxon>Pleosporales</taxon>
        <taxon>Pleosporales incertae sedis</taxon>
        <taxon>Aaosphaeria</taxon>
    </lineage>
</organism>
<gene>
    <name evidence="2" type="ORF">BU24DRAFT_463366</name>
</gene>